<protein>
    <submittedName>
        <fullName evidence="1">Calcium dodecin</fullName>
    </submittedName>
</protein>
<dbReference type="AlphaFoldDB" id="A0A6M4HBH8"/>
<dbReference type="Pfam" id="PF07311">
    <property type="entry name" value="Dodecin"/>
    <property type="match status" value="1"/>
</dbReference>
<evidence type="ECO:0000313" key="1">
    <source>
        <dbReference type="EMBL" id="QJR15983.1"/>
    </source>
</evidence>
<dbReference type="InterPro" id="IPR009923">
    <property type="entry name" value="Dodecin"/>
</dbReference>
<keyword evidence="2" id="KW-1185">Reference proteome</keyword>
<dbReference type="SUPFAM" id="SSF89807">
    <property type="entry name" value="Dodecin-like"/>
    <property type="match status" value="1"/>
</dbReference>
<organism evidence="1 2">
    <name type="scientific">Usitatibacter palustris</name>
    <dbReference type="NCBI Taxonomy" id="2732487"/>
    <lineage>
        <taxon>Bacteria</taxon>
        <taxon>Pseudomonadati</taxon>
        <taxon>Pseudomonadota</taxon>
        <taxon>Betaproteobacteria</taxon>
        <taxon>Nitrosomonadales</taxon>
        <taxon>Usitatibacteraceae</taxon>
        <taxon>Usitatibacter</taxon>
    </lineage>
</organism>
<sequence>MAKKQVPAVYKIIEIVGTSSSSWADAAKNGIKEASKSLRDLRVAEVDRLDVKVEAGKLVYRAKMKVSFKYHGND</sequence>
<dbReference type="EMBL" id="CP053073">
    <property type="protein sequence ID" value="QJR15983.1"/>
    <property type="molecule type" value="Genomic_DNA"/>
</dbReference>
<dbReference type="PANTHER" id="PTHR39324:SF1">
    <property type="entry name" value="CALCIUM DODECIN"/>
    <property type="match status" value="1"/>
</dbReference>
<dbReference type="InParanoid" id="A0A6M4HBH8"/>
<evidence type="ECO:0000313" key="2">
    <source>
        <dbReference type="Proteomes" id="UP000503096"/>
    </source>
</evidence>
<dbReference type="Proteomes" id="UP000503096">
    <property type="component" value="Chromosome"/>
</dbReference>
<gene>
    <name evidence="1" type="primary">secE2</name>
    <name evidence="1" type="ORF">DSM104440_02811</name>
</gene>
<dbReference type="PANTHER" id="PTHR39324">
    <property type="entry name" value="CALCIUM DODECIN"/>
    <property type="match status" value="1"/>
</dbReference>
<dbReference type="InterPro" id="IPR025543">
    <property type="entry name" value="Dodecin-like"/>
</dbReference>
<dbReference type="KEGG" id="upl:DSM104440_02811"/>
<name>A0A6M4HBH8_9PROT</name>
<accession>A0A6M4HBH8</accession>
<dbReference type="Gene3D" id="3.30.1660.10">
    <property type="entry name" value="Flavin-binding protein dodecin"/>
    <property type="match status" value="1"/>
</dbReference>
<dbReference type="InterPro" id="IPR036694">
    <property type="entry name" value="Dodecin-like_sf"/>
</dbReference>
<proteinExistence type="predicted"/>
<dbReference type="RefSeq" id="WP_171163732.1">
    <property type="nucleotide sequence ID" value="NZ_CP053073.1"/>
</dbReference>
<reference evidence="1 2" key="1">
    <citation type="submission" date="2020-04" db="EMBL/GenBank/DDBJ databases">
        <title>Usitatibacter rugosus gen. nov., sp. nov. and Usitatibacter palustris sp. nov., novel members of Usitatibacteraceae fam. nov. within the order Nitrosomonadales isolated from soil.</title>
        <authorList>
            <person name="Huber K.J."/>
            <person name="Neumann-Schaal M."/>
            <person name="Geppert A."/>
            <person name="Luckner M."/>
            <person name="Wanner G."/>
            <person name="Overmann J."/>
        </authorList>
    </citation>
    <scope>NUCLEOTIDE SEQUENCE [LARGE SCALE GENOMIC DNA]</scope>
    <source>
        <strain evidence="1 2">Swamp67</strain>
    </source>
</reference>